<comment type="subunit">
    <text evidence="3 8">Homodimer and heterodimers.</text>
</comment>
<comment type="caution">
    <text evidence="10">The sequence shown here is derived from an EMBL/GenBank/DDBJ whole genome shotgun (WGS) entry which is preliminary data.</text>
</comment>
<evidence type="ECO:0000256" key="8">
    <source>
        <dbReference type="RuleBase" id="RU361233"/>
    </source>
</evidence>
<dbReference type="Proteomes" id="UP000265566">
    <property type="component" value="Chromosome 1"/>
</dbReference>
<dbReference type="AlphaFoldDB" id="A0A396JVM7"/>
<dbReference type="OrthoDB" id="754299at2759"/>
<evidence type="ECO:0000256" key="1">
    <source>
        <dbReference type="ARBA" id="ARBA00004651"/>
    </source>
</evidence>
<dbReference type="Pfam" id="PF04535">
    <property type="entry name" value="CASP_dom"/>
    <property type="match status" value="1"/>
</dbReference>
<dbReference type="PANTHER" id="PTHR32021:SF5">
    <property type="entry name" value="CASP-LIKE PROTEIN 5B3"/>
    <property type="match status" value="1"/>
</dbReference>
<evidence type="ECO:0000256" key="3">
    <source>
        <dbReference type="ARBA" id="ARBA00011489"/>
    </source>
</evidence>
<accession>A0A396JVM7</accession>
<feature type="transmembrane region" description="Helical" evidence="8">
    <location>
        <begin position="88"/>
        <end position="109"/>
    </location>
</feature>
<feature type="transmembrane region" description="Helical" evidence="8">
    <location>
        <begin position="44"/>
        <end position="68"/>
    </location>
</feature>
<proteinExistence type="inferred from homology"/>
<evidence type="ECO:0000256" key="5">
    <source>
        <dbReference type="ARBA" id="ARBA00022692"/>
    </source>
</evidence>
<feature type="transmembrane region" description="Helical" evidence="8">
    <location>
        <begin position="12"/>
        <end position="32"/>
    </location>
</feature>
<dbReference type="PANTHER" id="PTHR32021">
    <property type="entry name" value="CASP-LIKE PROTEIN 5B3"/>
    <property type="match status" value="1"/>
</dbReference>
<protein>
    <recommendedName>
        <fullName evidence="8">CASP-like protein</fullName>
    </recommendedName>
</protein>
<keyword evidence="5 8" id="KW-0812">Transmembrane</keyword>
<evidence type="ECO:0000313" key="11">
    <source>
        <dbReference type="Proteomes" id="UP000265566"/>
    </source>
</evidence>
<dbReference type="Gramene" id="rna4190">
    <property type="protein sequence ID" value="RHN80285.1"/>
    <property type="gene ID" value="gene4190"/>
</dbReference>
<evidence type="ECO:0000256" key="4">
    <source>
        <dbReference type="ARBA" id="ARBA00022475"/>
    </source>
</evidence>
<feature type="transmembrane region" description="Helical" evidence="8">
    <location>
        <begin position="130"/>
        <end position="150"/>
    </location>
</feature>
<evidence type="ECO:0000259" key="9">
    <source>
        <dbReference type="Pfam" id="PF04535"/>
    </source>
</evidence>
<dbReference type="GO" id="GO:0005886">
    <property type="term" value="C:plasma membrane"/>
    <property type="evidence" value="ECO:0007669"/>
    <property type="project" value="UniProtKB-SubCell"/>
</dbReference>
<comment type="similarity">
    <text evidence="2 8">Belongs to the Casparian strip membrane proteins (CASP) family.</text>
</comment>
<comment type="subcellular location">
    <subcellularLocation>
        <location evidence="1 8">Cell membrane</location>
        <topology evidence="1 8">Multi-pass membrane protein</topology>
    </subcellularLocation>
</comment>
<reference evidence="11" key="1">
    <citation type="journal article" date="2018" name="Nat. Plants">
        <title>Whole-genome landscape of Medicago truncatula symbiotic genes.</title>
        <authorList>
            <person name="Pecrix Y."/>
            <person name="Staton S.E."/>
            <person name="Sallet E."/>
            <person name="Lelandais-Briere C."/>
            <person name="Moreau S."/>
            <person name="Carrere S."/>
            <person name="Blein T."/>
            <person name="Jardinaud M.F."/>
            <person name="Latrasse D."/>
            <person name="Zouine M."/>
            <person name="Zahm M."/>
            <person name="Kreplak J."/>
            <person name="Mayjonade B."/>
            <person name="Satge C."/>
            <person name="Perez M."/>
            <person name="Cauet S."/>
            <person name="Marande W."/>
            <person name="Chantry-Darmon C."/>
            <person name="Lopez-Roques C."/>
            <person name="Bouchez O."/>
            <person name="Berard A."/>
            <person name="Debelle F."/>
            <person name="Munos S."/>
            <person name="Bendahmane A."/>
            <person name="Berges H."/>
            <person name="Niebel A."/>
            <person name="Buitink J."/>
            <person name="Frugier F."/>
            <person name="Benhamed M."/>
            <person name="Crespi M."/>
            <person name="Gouzy J."/>
            <person name="Gamas P."/>
        </authorList>
    </citation>
    <scope>NUCLEOTIDE SEQUENCE [LARGE SCALE GENOMIC DNA]</scope>
    <source>
        <strain evidence="11">cv. Jemalong A17</strain>
    </source>
</reference>
<feature type="domain" description="Casparian strip membrane protein" evidence="9">
    <location>
        <begin position="7"/>
        <end position="136"/>
    </location>
</feature>
<evidence type="ECO:0000256" key="7">
    <source>
        <dbReference type="ARBA" id="ARBA00023136"/>
    </source>
</evidence>
<keyword evidence="7 8" id="KW-0472">Membrane</keyword>
<name>A0A396JVM7_MEDTR</name>
<sequence length="152" mass="16569">MKEFPGTPGTVLGLILRMSQFIFATLSIGYMVTTTSFMDITAFCYLVAAMGLQAIWSFLLALMDAYAVVRKKVLHNPALVSLYLVGDWVSATLSLAAACSSAGIIVLYFHDLGHCYFGEKCRSYQISVGFAFLSWIPTSISSLIMLWLLAGG</sequence>
<dbReference type="InterPro" id="IPR045009">
    <property type="entry name" value="CASPL-5"/>
</dbReference>
<evidence type="ECO:0000313" key="10">
    <source>
        <dbReference type="EMBL" id="RHN80285.1"/>
    </source>
</evidence>
<dbReference type="InterPro" id="IPR006702">
    <property type="entry name" value="CASP_dom"/>
</dbReference>
<gene>
    <name evidence="10" type="ORF">MtrunA17_Chr1g0186591</name>
</gene>
<dbReference type="EMBL" id="PSQE01000001">
    <property type="protein sequence ID" value="RHN80285.1"/>
    <property type="molecule type" value="Genomic_DNA"/>
</dbReference>
<keyword evidence="4 8" id="KW-1003">Cell membrane</keyword>
<evidence type="ECO:0000256" key="6">
    <source>
        <dbReference type="ARBA" id="ARBA00022989"/>
    </source>
</evidence>
<evidence type="ECO:0000256" key="2">
    <source>
        <dbReference type="ARBA" id="ARBA00007651"/>
    </source>
</evidence>
<keyword evidence="6 8" id="KW-1133">Transmembrane helix</keyword>
<organism evidence="10 11">
    <name type="scientific">Medicago truncatula</name>
    <name type="common">Barrel medic</name>
    <name type="synonym">Medicago tribuloides</name>
    <dbReference type="NCBI Taxonomy" id="3880"/>
    <lineage>
        <taxon>Eukaryota</taxon>
        <taxon>Viridiplantae</taxon>
        <taxon>Streptophyta</taxon>
        <taxon>Embryophyta</taxon>
        <taxon>Tracheophyta</taxon>
        <taxon>Spermatophyta</taxon>
        <taxon>Magnoliopsida</taxon>
        <taxon>eudicotyledons</taxon>
        <taxon>Gunneridae</taxon>
        <taxon>Pentapetalae</taxon>
        <taxon>rosids</taxon>
        <taxon>fabids</taxon>
        <taxon>Fabales</taxon>
        <taxon>Fabaceae</taxon>
        <taxon>Papilionoideae</taxon>
        <taxon>50 kb inversion clade</taxon>
        <taxon>NPAAA clade</taxon>
        <taxon>Hologalegina</taxon>
        <taxon>IRL clade</taxon>
        <taxon>Trifolieae</taxon>
        <taxon>Medicago</taxon>
    </lineage>
</organism>